<evidence type="ECO:0008006" key="4">
    <source>
        <dbReference type="Google" id="ProtNLM"/>
    </source>
</evidence>
<dbReference type="Pfam" id="PF06577">
    <property type="entry name" value="EipA"/>
    <property type="match status" value="1"/>
</dbReference>
<proteinExistence type="predicted"/>
<name>A0A0D6JHM5_9HYPH</name>
<dbReference type="AlphaFoldDB" id="A0A0D6JHM5"/>
<organism evidence="2 3">
    <name type="scientific">Candidatus Filomicrobium marinum</name>
    <dbReference type="NCBI Taxonomy" id="1608628"/>
    <lineage>
        <taxon>Bacteria</taxon>
        <taxon>Pseudomonadati</taxon>
        <taxon>Pseudomonadota</taxon>
        <taxon>Alphaproteobacteria</taxon>
        <taxon>Hyphomicrobiales</taxon>
        <taxon>Hyphomicrobiaceae</taxon>
        <taxon>Filomicrobium</taxon>
    </lineage>
</organism>
<keyword evidence="3" id="KW-1185">Reference proteome</keyword>
<dbReference type="EMBL" id="LN829119">
    <property type="protein sequence ID" value="CPR20980.1"/>
    <property type="molecule type" value="Genomic_DNA"/>
</dbReference>
<feature type="compositionally biased region" description="Low complexity" evidence="1">
    <location>
        <begin position="179"/>
        <end position="193"/>
    </location>
</feature>
<evidence type="ECO:0000313" key="3">
    <source>
        <dbReference type="Proteomes" id="UP000033187"/>
    </source>
</evidence>
<dbReference type="KEGG" id="fiy:BN1229_v1_2849"/>
<evidence type="ECO:0000313" key="2">
    <source>
        <dbReference type="EMBL" id="CPR20980.1"/>
    </source>
</evidence>
<evidence type="ECO:0000256" key="1">
    <source>
        <dbReference type="SAM" id="MobiDB-lite"/>
    </source>
</evidence>
<gene>
    <name evidence="2" type="ORF">YBN1229_v1_2849</name>
</gene>
<dbReference type="Proteomes" id="UP000033187">
    <property type="component" value="Chromosome 1"/>
</dbReference>
<dbReference type="InterPro" id="IPR008325">
    <property type="entry name" value="EipA-like"/>
</dbReference>
<sequence length="427" mass="45379">MGELTAMKKLLRGVCGGLATVIFALVCIVPSASSANTCTRDDFASAVDEAGAAMRSYNSSAAPELSAKLRQLKARKGWTDAAYEQMAMDYLHDARIAGLDQKANDLLAKVDELGSTDENVAPDCSKLNELKATSLELLAVMKAKSKYILGKIDGELNPAKAKPSAPLVAGGETGTPLIAPSQEPAPRAAPQQRTAEKAPAPKMQERAAPAPWNTTTQSDPSHSSAGDTSRVPDTAFLERRPDASVPGYTQENLPPAGLPPDAFENPDDGYTIEEIRDASRGFFGSISANLAAVIEHTFRNWGRPTAYVLGTEGGGALLAGLRYGKGMLYLRTGGTQTVHWHGPSLGYDFGAESSRTMFLIYNMHDPSKLFRRYIGVDGSAYLVGGVGVTLLKGGPTIMAPIRTGLGLRVGANVGYVRFTSEPTWNPF</sequence>
<protein>
    <recommendedName>
        <fullName evidence="4">DUF1134 domain-containing protein</fullName>
    </recommendedName>
</protein>
<reference evidence="3" key="1">
    <citation type="submission" date="2015-02" db="EMBL/GenBank/DDBJ databases">
        <authorList>
            <person name="Chooi Y.-H."/>
        </authorList>
    </citation>
    <scope>NUCLEOTIDE SEQUENCE [LARGE SCALE GENOMIC DNA]</scope>
    <source>
        <strain evidence="3">strain Y</strain>
    </source>
</reference>
<feature type="compositionally biased region" description="Polar residues" evidence="1">
    <location>
        <begin position="212"/>
        <end position="227"/>
    </location>
</feature>
<dbReference type="KEGG" id="fil:BN1229_v1_3067"/>
<accession>A0A0D6JHM5</accession>
<feature type="region of interest" description="Disordered" evidence="1">
    <location>
        <begin position="156"/>
        <end position="261"/>
    </location>
</feature>